<reference evidence="25" key="2">
    <citation type="submission" date="2020-10" db="EMBL/GenBank/DDBJ databases">
        <authorList>
            <person name="Cooper E.A."/>
            <person name="Brenton Z.W."/>
            <person name="Flinn B.S."/>
            <person name="Jenkins J."/>
            <person name="Shu S."/>
            <person name="Flowers D."/>
            <person name="Luo F."/>
            <person name="Wang Y."/>
            <person name="Xia P."/>
            <person name="Barry K."/>
            <person name="Daum C."/>
            <person name="Lipzen A."/>
            <person name="Yoshinaga Y."/>
            <person name="Schmutz J."/>
            <person name="Saski C."/>
            <person name="Vermerris W."/>
            <person name="Kresovich S."/>
        </authorList>
    </citation>
    <scope>NUCLEOTIDE SEQUENCE</scope>
</reference>
<dbReference type="InterPro" id="IPR019793">
    <property type="entry name" value="Peroxidases_heam-ligand_BS"/>
</dbReference>
<evidence type="ECO:0000256" key="6">
    <source>
        <dbReference type="ARBA" id="ARBA00022525"/>
    </source>
</evidence>
<evidence type="ECO:0000256" key="20">
    <source>
        <dbReference type="PIRSR" id="PIRSR600823-3"/>
    </source>
</evidence>
<comment type="cofactor">
    <cofactor evidence="20 23">
        <name>Ca(2+)</name>
        <dbReference type="ChEBI" id="CHEBI:29108"/>
    </cofactor>
    <text evidence="20 23">Binds 2 calcium ions per subunit.</text>
</comment>
<feature type="binding site" evidence="20">
    <location>
        <position position="243"/>
    </location>
    <ligand>
        <name>Ca(2+)</name>
        <dbReference type="ChEBI" id="CHEBI:29108"/>
        <label>2</label>
    </ligand>
</feature>
<keyword evidence="16" id="KW-0873">Pyrrolidone carboxylic acid</keyword>
<evidence type="ECO:0000256" key="3">
    <source>
        <dbReference type="ARBA" id="ARBA00004613"/>
    </source>
</evidence>
<feature type="disulfide bond" evidence="22">
    <location>
        <begin position="42"/>
        <end position="120"/>
    </location>
</feature>
<feature type="chain" id="PRO_5038164004" description="Peroxidase" evidence="23">
    <location>
        <begin position="31"/>
        <end position="321"/>
    </location>
</feature>
<keyword evidence="15" id="KW-0325">Glycoprotein</keyword>
<comment type="cofactor">
    <cofactor evidence="20 23">
        <name>heme b</name>
        <dbReference type="ChEBI" id="CHEBI:60344"/>
    </cofactor>
    <text evidence="20 23">Binds 1 heme b (iron(II)-protoporphyrin IX) group per subunit.</text>
</comment>
<feature type="binding site" evidence="20">
    <location>
        <position position="83"/>
    </location>
    <ligand>
        <name>Ca(2+)</name>
        <dbReference type="ChEBI" id="CHEBI:29108"/>
        <label>1</label>
    </ligand>
</feature>
<keyword evidence="9 20" id="KW-0479">Metal-binding</keyword>
<dbReference type="FunFam" id="1.10.520.10:FF:000006">
    <property type="entry name" value="Peroxidase"/>
    <property type="match status" value="1"/>
</dbReference>
<dbReference type="CDD" id="cd00693">
    <property type="entry name" value="secretory_peroxidase"/>
    <property type="match status" value="1"/>
</dbReference>
<feature type="domain" description="Plant heme peroxidase family profile" evidence="24">
    <location>
        <begin position="32"/>
        <end position="320"/>
    </location>
</feature>
<feature type="binding site" evidence="20">
    <location>
        <position position="77"/>
    </location>
    <ligand>
        <name>Ca(2+)</name>
        <dbReference type="ChEBI" id="CHEBI:29108"/>
        <label>1</label>
    </ligand>
</feature>
<evidence type="ECO:0000256" key="14">
    <source>
        <dbReference type="ARBA" id="ARBA00023157"/>
    </source>
</evidence>
<dbReference type="InterPro" id="IPR000823">
    <property type="entry name" value="Peroxidase_pln"/>
</dbReference>
<dbReference type="GO" id="GO:0046872">
    <property type="term" value="F:metal ion binding"/>
    <property type="evidence" value="ECO:0007669"/>
    <property type="project" value="UniProtKB-UniRule"/>
</dbReference>
<dbReference type="Pfam" id="PF00141">
    <property type="entry name" value="peroxidase"/>
    <property type="match status" value="1"/>
</dbReference>
<dbReference type="GO" id="GO:0006979">
    <property type="term" value="P:response to oxidative stress"/>
    <property type="evidence" value="ECO:0007669"/>
    <property type="project" value="UniProtKB-UniRule"/>
</dbReference>
<dbReference type="Gene3D" id="1.10.520.10">
    <property type="match status" value="1"/>
</dbReference>
<comment type="function">
    <text evidence="2">Removal of H(2)O(2), oxidation of toxic reductants, biosynthesis and degradation of lignin, suberization, auxin catabolism, response to environmental stresses such as wounding, pathogen attack and oxidative stress. These functions might be dependent on each isozyme/isoform in each plant tissue.</text>
</comment>
<comment type="subcellular location">
    <subcellularLocation>
        <location evidence="3 23">Secreted</location>
    </subcellularLocation>
</comment>
<evidence type="ECO:0000256" key="9">
    <source>
        <dbReference type="ARBA" id="ARBA00022723"/>
    </source>
</evidence>
<dbReference type="FunFam" id="1.10.420.10:FF:000001">
    <property type="entry name" value="Peroxidase"/>
    <property type="match status" value="1"/>
</dbReference>
<feature type="binding site" evidence="20">
    <location>
        <position position="81"/>
    </location>
    <ligand>
        <name>Ca(2+)</name>
        <dbReference type="ChEBI" id="CHEBI:29108"/>
        <label>1</label>
    </ligand>
</feature>
<sequence length="321" mass="34733">MAMGKQQGAGLLFLVVVAGLLLHDTRVADAQTLRVGYYNQTCRNAESIVADEVLKASYRDKGVLASLIRLHFHDCFVNGCDGSVLLESSDRQAEKNAKPNLSLRGFDVIERIKQRLEAACALTVSCADIVAFAARDSVKLSGGVGYAVPGGRQDGTVSRASMTGDLPPPNQRSVDQLAQYFYRKGLTLDDMILLLGAHSLGVAHCGTFDYRLTSDQDKGMDAAFRNSLRSQCRHNASNAVPFDAGSPYAFDTGYFANVLANRTVLESDAALASPRAAGKVRQWKDNPGWFRSSFAAAMVKMGSIRGTNPGKVRLSCNRVRM</sequence>
<dbReference type="EC" id="1.11.1.7" evidence="5 23"/>
<evidence type="ECO:0000256" key="17">
    <source>
        <dbReference type="ARBA" id="ARBA00023324"/>
    </source>
</evidence>
<feature type="binding site" evidence="20">
    <location>
        <position position="94"/>
    </location>
    <ligand>
        <name>Ca(2+)</name>
        <dbReference type="ChEBI" id="CHEBI:29108"/>
        <label>1</label>
    </ligand>
</feature>
<evidence type="ECO:0000256" key="19">
    <source>
        <dbReference type="PIRSR" id="PIRSR600823-2"/>
    </source>
</evidence>
<evidence type="ECO:0000256" key="21">
    <source>
        <dbReference type="PIRSR" id="PIRSR600823-4"/>
    </source>
</evidence>
<evidence type="ECO:0000256" key="12">
    <source>
        <dbReference type="ARBA" id="ARBA00023002"/>
    </source>
</evidence>
<dbReference type="InterPro" id="IPR033905">
    <property type="entry name" value="Secretory_peroxidase"/>
</dbReference>
<dbReference type="GO" id="GO:0042744">
    <property type="term" value="P:hydrogen peroxide catabolic process"/>
    <property type="evidence" value="ECO:0007669"/>
    <property type="project" value="UniProtKB-KW"/>
</dbReference>
<evidence type="ECO:0000313" key="25">
    <source>
        <dbReference type="EMBL" id="KAG0550422.1"/>
    </source>
</evidence>
<keyword evidence="12 23" id="KW-0560">Oxidoreductase</keyword>
<evidence type="ECO:0000256" key="11">
    <source>
        <dbReference type="ARBA" id="ARBA00022837"/>
    </source>
</evidence>
<feature type="binding site" evidence="20">
    <location>
        <position position="74"/>
    </location>
    <ligand>
        <name>Ca(2+)</name>
        <dbReference type="ChEBI" id="CHEBI:29108"/>
        <label>1</label>
    </ligand>
</feature>
<dbReference type="PROSITE" id="PS00435">
    <property type="entry name" value="PEROXIDASE_1"/>
    <property type="match status" value="1"/>
</dbReference>
<dbReference type="InterPro" id="IPR010255">
    <property type="entry name" value="Haem_peroxidase_sf"/>
</dbReference>
<dbReference type="Proteomes" id="UP000807115">
    <property type="component" value="Chromosome 1"/>
</dbReference>
<dbReference type="Gene3D" id="1.10.420.10">
    <property type="entry name" value="Peroxidase, domain 2"/>
    <property type="match status" value="1"/>
</dbReference>
<organism evidence="25 26">
    <name type="scientific">Sorghum bicolor</name>
    <name type="common">Sorghum</name>
    <name type="synonym">Sorghum vulgare</name>
    <dbReference type="NCBI Taxonomy" id="4558"/>
    <lineage>
        <taxon>Eukaryota</taxon>
        <taxon>Viridiplantae</taxon>
        <taxon>Streptophyta</taxon>
        <taxon>Embryophyta</taxon>
        <taxon>Tracheophyta</taxon>
        <taxon>Spermatophyta</taxon>
        <taxon>Magnoliopsida</taxon>
        <taxon>Liliopsida</taxon>
        <taxon>Poales</taxon>
        <taxon>Poaceae</taxon>
        <taxon>PACMAD clade</taxon>
        <taxon>Panicoideae</taxon>
        <taxon>Andropogonodae</taxon>
        <taxon>Andropogoneae</taxon>
        <taxon>Sorghinae</taxon>
        <taxon>Sorghum</taxon>
    </lineage>
</organism>
<dbReference type="OrthoDB" id="2113341at2759"/>
<keyword evidence="14 22" id="KW-1015">Disulfide bond</keyword>
<evidence type="ECO:0000256" key="15">
    <source>
        <dbReference type="ARBA" id="ARBA00023180"/>
    </source>
</evidence>
<dbReference type="PANTHER" id="PTHR31235">
    <property type="entry name" value="PEROXIDASE 25-RELATED"/>
    <property type="match status" value="1"/>
</dbReference>
<keyword evidence="10 23" id="KW-0732">Signal</keyword>
<dbReference type="PRINTS" id="PR00458">
    <property type="entry name" value="PEROXIDASE"/>
</dbReference>
<dbReference type="PROSITE" id="PS50873">
    <property type="entry name" value="PEROXIDASE_4"/>
    <property type="match status" value="1"/>
</dbReference>
<feature type="active site" description="Proton acceptor" evidence="18">
    <location>
        <position position="73"/>
    </location>
</feature>
<accession>A0A921UZN6</accession>
<evidence type="ECO:0000256" key="7">
    <source>
        <dbReference type="ARBA" id="ARBA00022559"/>
    </source>
</evidence>
<dbReference type="GO" id="GO:0140825">
    <property type="term" value="F:lactoperoxidase activity"/>
    <property type="evidence" value="ECO:0007669"/>
    <property type="project" value="UniProtKB-EC"/>
</dbReference>
<feature type="disulfide bond" evidence="22">
    <location>
        <begin position="126"/>
        <end position="316"/>
    </location>
</feature>
<evidence type="ECO:0000313" key="26">
    <source>
        <dbReference type="Proteomes" id="UP000807115"/>
    </source>
</evidence>
<evidence type="ECO:0000256" key="1">
    <source>
        <dbReference type="ARBA" id="ARBA00000189"/>
    </source>
</evidence>
<protein>
    <recommendedName>
        <fullName evidence="5 23">Peroxidase</fullName>
        <ecNumber evidence="5 23">1.11.1.7</ecNumber>
    </recommendedName>
</protein>
<dbReference type="SUPFAM" id="SSF48113">
    <property type="entry name" value="Heme-dependent peroxidases"/>
    <property type="match status" value="1"/>
</dbReference>
<evidence type="ECO:0000256" key="2">
    <source>
        <dbReference type="ARBA" id="ARBA00002322"/>
    </source>
</evidence>
<evidence type="ECO:0000256" key="4">
    <source>
        <dbReference type="ARBA" id="ARBA00006873"/>
    </source>
</evidence>
<dbReference type="GO" id="GO:0020037">
    <property type="term" value="F:heme binding"/>
    <property type="evidence" value="ECO:0007669"/>
    <property type="project" value="UniProtKB-UniRule"/>
</dbReference>
<evidence type="ECO:0000256" key="5">
    <source>
        <dbReference type="ARBA" id="ARBA00012313"/>
    </source>
</evidence>
<gene>
    <name evidence="25" type="ORF">BDA96_01G336900</name>
</gene>
<comment type="catalytic activity">
    <reaction evidence="1 23">
        <text>2 a phenolic donor + H2O2 = 2 a phenolic radical donor + 2 H2O</text>
        <dbReference type="Rhea" id="RHEA:56136"/>
        <dbReference type="ChEBI" id="CHEBI:15377"/>
        <dbReference type="ChEBI" id="CHEBI:16240"/>
        <dbReference type="ChEBI" id="CHEBI:139520"/>
        <dbReference type="ChEBI" id="CHEBI:139521"/>
        <dbReference type="EC" id="1.11.1.7"/>
    </reaction>
</comment>
<keyword evidence="13 20" id="KW-0408">Iron</keyword>
<comment type="caution">
    <text evidence="25">The sequence shown here is derived from an EMBL/GenBank/DDBJ whole genome shotgun (WGS) entry which is preliminary data.</text>
</comment>
<evidence type="ECO:0000256" key="10">
    <source>
        <dbReference type="ARBA" id="ARBA00022729"/>
    </source>
</evidence>
<dbReference type="KEGG" id="sbi:8058813"/>
<evidence type="ECO:0000256" key="13">
    <source>
        <dbReference type="ARBA" id="ARBA00023004"/>
    </source>
</evidence>
<evidence type="ECO:0000256" key="16">
    <source>
        <dbReference type="ARBA" id="ARBA00023283"/>
    </source>
</evidence>
<dbReference type="OMA" id="EATCKQT"/>
<feature type="disulfide bond" evidence="22">
    <location>
        <begin position="205"/>
        <end position="232"/>
    </location>
</feature>
<keyword evidence="11 20" id="KW-0106">Calcium</keyword>
<keyword evidence="8 23" id="KW-0349">Heme</keyword>
<feature type="binding site" evidence="19">
    <location>
        <position position="167"/>
    </location>
    <ligand>
        <name>substrate</name>
    </ligand>
</feature>
<evidence type="ECO:0000256" key="18">
    <source>
        <dbReference type="PIRSR" id="PIRSR600823-1"/>
    </source>
</evidence>
<evidence type="ECO:0000259" key="24">
    <source>
        <dbReference type="PROSITE" id="PS50873"/>
    </source>
</evidence>
<keyword evidence="6 23" id="KW-0964">Secreted</keyword>
<feature type="binding site" description="axial binding residue" evidence="20">
    <location>
        <position position="198"/>
    </location>
    <ligand>
        <name>heme b</name>
        <dbReference type="ChEBI" id="CHEBI:60344"/>
    </ligand>
    <ligandPart>
        <name>Fe</name>
        <dbReference type="ChEBI" id="CHEBI:18248"/>
    </ligandPart>
</feature>
<dbReference type="GO" id="GO:0005576">
    <property type="term" value="C:extracellular region"/>
    <property type="evidence" value="ECO:0007669"/>
    <property type="project" value="UniProtKB-SubCell"/>
</dbReference>
<feature type="binding site" evidence="20">
    <location>
        <position position="79"/>
    </location>
    <ligand>
        <name>Ca(2+)</name>
        <dbReference type="ChEBI" id="CHEBI:29108"/>
        <label>1</label>
    </ligand>
</feature>
<reference evidence="25" key="1">
    <citation type="journal article" date="2019" name="BMC Genomics">
        <title>A new reference genome for Sorghum bicolor reveals high levels of sequence similarity between sweet and grain genotypes: implications for the genetics of sugar metabolism.</title>
        <authorList>
            <person name="Cooper E.A."/>
            <person name="Brenton Z.W."/>
            <person name="Flinn B.S."/>
            <person name="Jenkins J."/>
            <person name="Shu S."/>
            <person name="Flowers D."/>
            <person name="Luo F."/>
            <person name="Wang Y."/>
            <person name="Xia P."/>
            <person name="Barry K."/>
            <person name="Daum C."/>
            <person name="Lipzen A."/>
            <person name="Yoshinaga Y."/>
            <person name="Schmutz J."/>
            <person name="Saski C."/>
            <person name="Vermerris W."/>
            <person name="Kresovich S."/>
        </authorList>
    </citation>
    <scope>NUCLEOTIDE SEQUENCE</scope>
</reference>
<comment type="similarity">
    <text evidence="23">Belongs to the peroxidase family. Classical plant (class III) peroxidase subfamily.</text>
</comment>
<feature type="binding site" evidence="20">
    <location>
        <position position="251"/>
    </location>
    <ligand>
        <name>Ca(2+)</name>
        <dbReference type="ChEBI" id="CHEBI:29108"/>
        <label>2</label>
    </ligand>
</feature>
<name>A0A921UZN6_SORBI</name>
<dbReference type="EMBL" id="CM027680">
    <property type="protein sequence ID" value="KAG0550422.1"/>
    <property type="molecule type" value="Genomic_DNA"/>
</dbReference>
<dbReference type="InterPro" id="IPR002016">
    <property type="entry name" value="Haem_peroxidase"/>
</dbReference>
<evidence type="ECO:0000256" key="23">
    <source>
        <dbReference type="RuleBase" id="RU362060"/>
    </source>
</evidence>
<feature type="site" description="Transition state stabilizer" evidence="21">
    <location>
        <position position="69"/>
    </location>
</feature>
<comment type="similarity">
    <text evidence="4">Belongs to the peroxidase family. Ascorbate peroxidase subfamily.</text>
</comment>
<feature type="disulfide bond" evidence="22">
    <location>
        <begin position="75"/>
        <end position="80"/>
    </location>
</feature>
<keyword evidence="7 23" id="KW-0575">Peroxidase</keyword>
<feature type="signal peptide" evidence="23">
    <location>
        <begin position="1"/>
        <end position="30"/>
    </location>
</feature>
<dbReference type="Gramene" id="EER94584">
    <property type="protein sequence ID" value="EER94584"/>
    <property type="gene ID" value="SORBI_3001G314100"/>
</dbReference>
<proteinExistence type="inferred from homology"/>
<evidence type="ECO:0000256" key="22">
    <source>
        <dbReference type="PIRSR" id="PIRSR600823-5"/>
    </source>
</evidence>
<dbReference type="AlphaFoldDB" id="A0A921UZN6"/>
<dbReference type="PRINTS" id="PR00461">
    <property type="entry name" value="PLPEROXIDASE"/>
</dbReference>
<keyword evidence="17 23" id="KW-0376">Hydrogen peroxide</keyword>
<evidence type="ECO:0000256" key="8">
    <source>
        <dbReference type="ARBA" id="ARBA00022617"/>
    </source>
</evidence>